<organism evidence="1 2">
    <name type="scientific">Streptococcus pneumoniae</name>
    <dbReference type="NCBI Taxonomy" id="1313"/>
    <lineage>
        <taxon>Bacteria</taxon>
        <taxon>Bacillati</taxon>
        <taxon>Bacillota</taxon>
        <taxon>Bacilli</taxon>
        <taxon>Lactobacillales</taxon>
        <taxon>Streptococcaceae</taxon>
        <taxon>Streptococcus</taxon>
    </lineage>
</organism>
<reference evidence="1 2" key="1">
    <citation type="submission" date="2019-04" db="EMBL/GenBank/DDBJ databases">
        <authorList>
            <consortium name="Pathogen Informatics"/>
        </authorList>
    </citation>
    <scope>NUCLEOTIDE SEQUENCE [LARGE SCALE GENOMIC DNA]</scope>
    <source>
        <strain evidence="1 2">GPSC211</strain>
    </source>
</reference>
<accession>A0AA95IJ22</accession>
<evidence type="ECO:0000313" key="1">
    <source>
        <dbReference type="EMBL" id="VNH01023.1"/>
    </source>
</evidence>
<comment type="caution">
    <text evidence="1">The sequence shown here is derived from an EMBL/GenBank/DDBJ whole genome shotgun (WGS) entry which is preliminary data.</text>
</comment>
<name>A0AA95IJ22_STREE</name>
<dbReference type="EMBL" id="CAASRX010000008">
    <property type="protein sequence ID" value="VNH01023.1"/>
    <property type="molecule type" value="Genomic_DNA"/>
</dbReference>
<dbReference type="Proteomes" id="UP000310818">
    <property type="component" value="Unassembled WGS sequence"/>
</dbReference>
<gene>
    <name evidence="1" type="ORF">SAMEA3353485_00964</name>
</gene>
<protein>
    <submittedName>
        <fullName evidence="1">Uncharacterized protein</fullName>
    </submittedName>
</protein>
<dbReference type="AlphaFoldDB" id="A0AA95IJ22"/>
<sequence length="163" mass="18633">MYQNEDSYKKGLNVELAHQQIKGFFEAEFKNRINGVLNTKIKNSTLNRVNKKNYTPEQQKLHDQFEAEATEDAKKQGDIVLNVDQDFMSISKSNKSGSDWKKTFTVRITNRLANDLNNVLKQADKDTPNTPTWLNSAASKAKDDDRAYKLLKTLIPGENYLSC</sequence>
<proteinExistence type="predicted"/>
<evidence type="ECO:0000313" key="2">
    <source>
        <dbReference type="Proteomes" id="UP000310818"/>
    </source>
</evidence>